<proteinExistence type="predicted"/>
<organism evidence="2 3">
    <name type="scientific">Anaerobranca gottschalkii DSM 13577</name>
    <dbReference type="NCBI Taxonomy" id="1120990"/>
    <lineage>
        <taxon>Bacteria</taxon>
        <taxon>Bacillati</taxon>
        <taxon>Bacillota</taxon>
        <taxon>Clostridia</taxon>
        <taxon>Eubacteriales</taxon>
        <taxon>Proteinivoracaceae</taxon>
        <taxon>Anaerobranca</taxon>
    </lineage>
</organism>
<dbReference type="InterPro" id="IPR011059">
    <property type="entry name" value="Metal-dep_hydrolase_composite"/>
</dbReference>
<evidence type="ECO:0000259" key="1">
    <source>
        <dbReference type="Pfam" id="PF01979"/>
    </source>
</evidence>
<dbReference type="SUPFAM" id="SSF51338">
    <property type="entry name" value="Composite domain of metallo-dependent hydrolases"/>
    <property type="match status" value="1"/>
</dbReference>
<accession>A0A1I0AD51</accession>
<protein>
    <submittedName>
        <fullName evidence="2">Imidazolonepropionase</fullName>
    </submittedName>
</protein>
<keyword evidence="3" id="KW-1185">Reference proteome</keyword>
<dbReference type="Proteomes" id="UP000243819">
    <property type="component" value="Unassembled WGS sequence"/>
</dbReference>
<dbReference type="Gene3D" id="3.20.20.140">
    <property type="entry name" value="Metal-dependent hydrolases"/>
    <property type="match status" value="1"/>
</dbReference>
<dbReference type="OrthoDB" id="9802793at2"/>
<reference evidence="3" key="1">
    <citation type="submission" date="2016-10" db="EMBL/GenBank/DDBJ databases">
        <authorList>
            <person name="Varghese N."/>
            <person name="Submissions S."/>
        </authorList>
    </citation>
    <scope>NUCLEOTIDE SEQUENCE [LARGE SCALE GENOMIC DNA]</scope>
    <source>
        <strain evidence="3">DSM 13577</strain>
    </source>
</reference>
<sequence length="390" mass="42670">MNARKKALVNGLLYTIKDREPFYGNLLIEDDKIAKVGDFSIPEDCEVIDLNGALVFPGFIDPHTHLGIYEQGMGFEGADGNELTSPNTANLFALDAINPSDSGFTDAIKAGITTSFVIPGSGNVVGGVGVVVKNWSENIIIESRVVKNYAGLKAALGENPKRVYNSKKMCPSTRMGTAATLREALVEALNYQRKLNKGKENGDKEPERNLKLENILKVINKEMPLRIHAHRADDIATAIRIAQEFDFEMSIEHASEAHLIVDYVAKFNYPLVVGPSLGVPSKIETKNKTLKSLKILSDAGLTVSITTDHPVLPIYQLIHAAALAVREGLDEYEALKMITINPAKTLGLEHRLGSLEEGKDADIAVYDKHPFNFTAKCLYTFVNGKCAYKG</sequence>
<dbReference type="CDD" id="cd01309">
    <property type="entry name" value="Met_dep_hydrolase_C"/>
    <property type="match status" value="1"/>
</dbReference>
<dbReference type="InterPro" id="IPR006680">
    <property type="entry name" value="Amidohydro-rel"/>
</dbReference>
<dbReference type="PANTHER" id="PTHR43135:SF3">
    <property type="entry name" value="ALPHA-D-RIBOSE 1-METHYLPHOSPHONATE 5-TRIPHOSPHATE DIPHOSPHATASE"/>
    <property type="match status" value="1"/>
</dbReference>
<name>A0A1I0AD51_9FIRM</name>
<dbReference type="PANTHER" id="PTHR43135">
    <property type="entry name" value="ALPHA-D-RIBOSE 1-METHYLPHOSPHONATE 5-TRIPHOSPHATE DIPHOSPHATASE"/>
    <property type="match status" value="1"/>
</dbReference>
<dbReference type="SUPFAM" id="SSF51556">
    <property type="entry name" value="Metallo-dependent hydrolases"/>
    <property type="match status" value="1"/>
</dbReference>
<dbReference type="Pfam" id="PF01979">
    <property type="entry name" value="Amidohydro_1"/>
    <property type="match status" value="1"/>
</dbReference>
<dbReference type="EMBL" id="FOIF01000020">
    <property type="protein sequence ID" value="SES92125.1"/>
    <property type="molecule type" value="Genomic_DNA"/>
</dbReference>
<feature type="domain" description="Amidohydrolase-related" evidence="1">
    <location>
        <begin position="54"/>
        <end position="385"/>
    </location>
</feature>
<dbReference type="InterPro" id="IPR051781">
    <property type="entry name" value="Metallo-dep_Hydrolase"/>
</dbReference>
<dbReference type="GO" id="GO:0016810">
    <property type="term" value="F:hydrolase activity, acting on carbon-nitrogen (but not peptide) bonds"/>
    <property type="evidence" value="ECO:0007669"/>
    <property type="project" value="InterPro"/>
</dbReference>
<dbReference type="STRING" id="1120990.SAMN03080614_102015"/>
<evidence type="ECO:0000313" key="3">
    <source>
        <dbReference type="Proteomes" id="UP000243819"/>
    </source>
</evidence>
<dbReference type="RefSeq" id="WP_091350481.1">
    <property type="nucleotide sequence ID" value="NZ_FOIF01000020.1"/>
</dbReference>
<gene>
    <name evidence="2" type="ORF">SAMN03080614_102015</name>
</gene>
<evidence type="ECO:0000313" key="2">
    <source>
        <dbReference type="EMBL" id="SES92125.1"/>
    </source>
</evidence>
<dbReference type="AlphaFoldDB" id="A0A1I0AD51"/>
<dbReference type="InterPro" id="IPR032466">
    <property type="entry name" value="Metal_Hydrolase"/>
</dbReference>